<dbReference type="PANTHER" id="PTHR10695">
    <property type="entry name" value="DEPHOSPHO-COA KINASE-RELATED"/>
    <property type="match status" value="1"/>
</dbReference>
<accession>A0A0D7AWD5</accession>
<proteinExistence type="predicted"/>
<evidence type="ECO:0000313" key="3">
    <source>
        <dbReference type="Proteomes" id="UP000054007"/>
    </source>
</evidence>
<dbReference type="GO" id="GO:0004140">
    <property type="term" value="F:dephospho-CoA kinase activity"/>
    <property type="evidence" value="ECO:0007669"/>
    <property type="project" value="TreeGrafter"/>
</dbReference>
<evidence type="ECO:0000313" key="2">
    <source>
        <dbReference type="EMBL" id="KIY62537.1"/>
    </source>
</evidence>
<dbReference type="Pfam" id="PF01467">
    <property type="entry name" value="CTP_transf_like"/>
    <property type="match status" value="1"/>
</dbReference>
<dbReference type="GO" id="GO:0015937">
    <property type="term" value="P:coenzyme A biosynthetic process"/>
    <property type="evidence" value="ECO:0007669"/>
    <property type="project" value="TreeGrafter"/>
</dbReference>
<name>A0A0D7AWD5_9AGAR</name>
<dbReference type="Proteomes" id="UP000054007">
    <property type="component" value="Unassembled WGS sequence"/>
</dbReference>
<dbReference type="OrthoDB" id="330671at2759"/>
<sequence length="322" mass="35314">MCSTVPNVKLGRTVLLLASTPTLSKPQFLRPGIVAAAAEAQDRLVIVLFSRLFKSRGTRWVDVQNLLTYVYSEATRIAHDMGKVLLNIDVLLRGMDEGIPDIRESVDRVVRVSGDCLAAALPIWLARIPQRYVSRGDGYEYDFYEAKTSPSEACPVVAVGGTFDHLHAGHKILLSMAAWVANQKLIVGVTEDALLEGIAHQEILQDLGFRKAHVRKFLSLFSPSLHCDIVTISDMFGPTGWDANIQALVVSRETRSGAEAITAHRASHALPALKTFVINDIPSPVQLEPEELVKTKLGSTFIREWISTHKEISLASMPVAAV</sequence>
<dbReference type="EMBL" id="KN880773">
    <property type="protein sequence ID" value="KIY62537.1"/>
    <property type="molecule type" value="Genomic_DNA"/>
</dbReference>
<keyword evidence="3" id="KW-1185">Reference proteome</keyword>
<feature type="domain" description="Cytidyltransferase-like" evidence="1">
    <location>
        <begin position="159"/>
        <end position="195"/>
    </location>
</feature>
<dbReference type="InterPro" id="IPR014729">
    <property type="entry name" value="Rossmann-like_a/b/a_fold"/>
</dbReference>
<organism evidence="2 3">
    <name type="scientific">Cylindrobasidium torrendii FP15055 ss-10</name>
    <dbReference type="NCBI Taxonomy" id="1314674"/>
    <lineage>
        <taxon>Eukaryota</taxon>
        <taxon>Fungi</taxon>
        <taxon>Dikarya</taxon>
        <taxon>Basidiomycota</taxon>
        <taxon>Agaricomycotina</taxon>
        <taxon>Agaricomycetes</taxon>
        <taxon>Agaricomycetidae</taxon>
        <taxon>Agaricales</taxon>
        <taxon>Marasmiineae</taxon>
        <taxon>Physalacriaceae</taxon>
        <taxon>Cylindrobasidium</taxon>
    </lineage>
</organism>
<dbReference type="Gene3D" id="3.40.50.620">
    <property type="entry name" value="HUPs"/>
    <property type="match status" value="1"/>
</dbReference>
<protein>
    <recommendedName>
        <fullName evidence="1">Cytidyltransferase-like domain-containing protein</fullName>
    </recommendedName>
</protein>
<gene>
    <name evidence="2" type="ORF">CYLTODRAFT_426842</name>
</gene>
<evidence type="ECO:0000259" key="1">
    <source>
        <dbReference type="Pfam" id="PF01467"/>
    </source>
</evidence>
<dbReference type="PANTHER" id="PTHR10695:SF46">
    <property type="entry name" value="BIFUNCTIONAL COENZYME A SYNTHASE-RELATED"/>
    <property type="match status" value="1"/>
</dbReference>
<dbReference type="STRING" id="1314674.A0A0D7AWD5"/>
<dbReference type="AlphaFoldDB" id="A0A0D7AWD5"/>
<dbReference type="InterPro" id="IPR004821">
    <property type="entry name" value="Cyt_trans-like"/>
</dbReference>
<dbReference type="SUPFAM" id="SSF52374">
    <property type="entry name" value="Nucleotidylyl transferase"/>
    <property type="match status" value="1"/>
</dbReference>
<reference evidence="2 3" key="1">
    <citation type="journal article" date="2015" name="Fungal Genet. Biol.">
        <title>Evolution of novel wood decay mechanisms in Agaricales revealed by the genome sequences of Fistulina hepatica and Cylindrobasidium torrendii.</title>
        <authorList>
            <person name="Floudas D."/>
            <person name="Held B.W."/>
            <person name="Riley R."/>
            <person name="Nagy L.G."/>
            <person name="Koehler G."/>
            <person name="Ransdell A.S."/>
            <person name="Younus H."/>
            <person name="Chow J."/>
            <person name="Chiniquy J."/>
            <person name="Lipzen A."/>
            <person name="Tritt A."/>
            <person name="Sun H."/>
            <person name="Haridas S."/>
            <person name="LaButti K."/>
            <person name="Ohm R.A."/>
            <person name="Kues U."/>
            <person name="Blanchette R.A."/>
            <person name="Grigoriev I.V."/>
            <person name="Minto R.E."/>
            <person name="Hibbett D.S."/>
        </authorList>
    </citation>
    <scope>NUCLEOTIDE SEQUENCE [LARGE SCALE GENOMIC DNA]</scope>
    <source>
        <strain evidence="2 3">FP15055 ss-10</strain>
    </source>
</reference>